<evidence type="ECO:0000313" key="8">
    <source>
        <dbReference type="Proteomes" id="UP000230423"/>
    </source>
</evidence>
<dbReference type="OrthoDB" id="426527at2759"/>
<dbReference type="InterPro" id="IPR037185">
    <property type="entry name" value="EmrE-like"/>
</dbReference>
<dbReference type="InterPro" id="IPR012435">
    <property type="entry name" value="TMEM144"/>
</dbReference>
<keyword evidence="8" id="KW-1185">Reference proteome</keyword>
<dbReference type="GO" id="GO:0015144">
    <property type="term" value="F:carbohydrate transmembrane transporter activity"/>
    <property type="evidence" value="ECO:0007669"/>
    <property type="project" value="InterPro"/>
</dbReference>
<keyword evidence="3 6" id="KW-0812">Transmembrane</keyword>
<dbReference type="Proteomes" id="UP000230423">
    <property type="component" value="Unassembled WGS sequence"/>
</dbReference>
<dbReference type="InterPro" id="IPR010651">
    <property type="entry name" value="Sugar_transport"/>
</dbReference>
<evidence type="ECO:0000256" key="2">
    <source>
        <dbReference type="ARBA" id="ARBA00005731"/>
    </source>
</evidence>
<evidence type="ECO:0000256" key="5">
    <source>
        <dbReference type="ARBA" id="ARBA00023136"/>
    </source>
</evidence>
<evidence type="ECO:0000313" key="7">
    <source>
        <dbReference type="EMBL" id="PIO66793.1"/>
    </source>
</evidence>
<dbReference type="SUPFAM" id="SSF103481">
    <property type="entry name" value="Multidrug resistance efflux transporter EmrE"/>
    <property type="match status" value="1"/>
</dbReference>
<dbReference type="Gene3D" id="1.10.3730.20">
    <property type="match status" value="1"/>
</dbReference>
<proteinExistence type="inferred from homology"/>
<sequence length="104" mass="11826">MIKVYQSFKIKIFTARKLRMNRPFINPELTLPSLISGIIYSVATYCFFLANQHLDQTIAYPILSKAPGVVVSLWAVFLFEEIKVGANCISPCLHSFTEAFSRLH</sequence>
<accession>A0A2G9U9C2</accession>
<evidence type="ECO:0000256" key="3">
    <source>
        <dbReference type="ARBA" id="ARBA00022692"/>
    </source>
</evidence>
<dbReference type="GO" id="GO:0016020">
    <property type="term" value="C:membrane"/>
    <property type="evidence" value="ECO:0007669"/>
    <property type="project" value="UniProtKB-SubCell"/>
</dbReference>
<evidence type="ECO:0000256" key="6">
    <source>
        <dbReference type="SAM" id="Phobius"/>
    </source>
</evidence>
<name>A0A2G9U9C2_TELCI</name>
<feature type="transmembrane region" description="Helical" evidence="6">
    <location>
        <begin position="29"/>
        <end position="50"/>
    </location>
</feature>
<dbReference type="EMBL" id="KZ348021">
    <property type="protein sequence ID" value="PIO66793.1"/>
    <property type="molecule type" value="Genomic_DNA"/>
</dbReference>
<keyword evidence="5 6" id="KW-0472">Membrane</keyword>
<dbReference type="PANTHER" id="PTHR16119">
    <property type="entry name" value="TRANSMEMBRANE PROTEIN 144"/>
    <property type="match status" value="1"/>
</dbReference>
<keyword evidence="4 6" id="KW-1133">Transmembrane helix</keyword>
<dbReference type="Pfam" id="PF07857">
    <property type="entry name" value="TMEM144"/>
    <property type="match status" value="1"/>
</dbReference>
<protein>
    <submittedName>
        <fullName evidence="7">Uncharacterized protein</fullName>
    </submittedName>
</protein>
<organism evidence="7 8">
    <name type="scientific">Teladorsagia circumcincta</name>
    <name type="common">Brown stomach worm</name>
    <name type="synonym">Ostertagia circumcincta</name>
    <dbReference type="NCBI Taxonomy" id="45464"/>
    <lineage>
        <taxon>Eukaryota</taxon>
        <taxon>Metazoa</taxon>
        <taxon>Ecdysozoa</taxon>
        <taxon>Nematoda</taxon>
        <taxon>Chromadorea</taxon>
        <taxon>Rhabditida</taxon>
        <taxon>Rhabditina</taxon>
        <taxon>Rhabditomorpha</taxon>
        <taxon>Strongyloidea</taxon>
        <taxon>Trichostrongylidae</taxon>
        <taxon>Teladorsagia</taxon>
    </lineage>
</organism>
<dbReference type="PANTHER" id="PTHR16119:SF13">
    <property type="entry name" value="TRANSMEMBRANE PROTEIN 144 HOMOLOG"/>
    <property type="match status" value="1"/>
</dbReference>
<gene>
    <name evidence="7" type="ORF">TELCIR_11482</name>
</gene>
<evidence type="ECO:0000256" key="1">
    <source>
        <dbReference type="ARBA" id="ARBA00004141"/>
    </source>
</evidence>
<evidence type="ECO:0000256" key="4">
    <source>
        <dbReference type="ARBA" id="ARBA00022989"/>
    </source>
</evidence>
<comment type="subcellular location">
    <subcellularLocation>
        <location evidence="1">Membrane</location>
        <topology evidence="1">Multi-pass membrane protein</topology>
    </subcellularLocation>
</comment>
<comment type="similarity">
    <text evidence="2">Belongs to the TMEM144 family.</text>
</comment>
<dbReference type="AlphaFoldDB" id="A0A2G9U9C2"/>
<reference evidence="7 8" key="1">
    <citation type="submission" date="2015-09" db="EMBL/GenBank/DDBJ databases">
        <title>Draft genome of the parasitic nematode Teladorsagia circumcincta isolate WARC Sus (inbred).</title>
        <authorList>
            <person name="Mitreva M."/>
        </authorList>
    </citation>
    <scope>NUCLEOTIDE SEQUENCE [LARGE SCALE GENOMIC DNA]</scope>
    <source>
        <strain evidence="7 8">S</strain>
    </source>
</reference>
<feature type="transmembrane region" description="Helical" evidence="6">
    <location>
        <begin position="62"/>
        <end position="79"/>
    </location>
</feature>